<dbReference type="GO" id="GO:0030494">
    <property type="term" value="P:bacteriochlorophyll biosynthetic process"/>
    <property type="evidence" value="ECO:0007669"/>
    <property type="project" value="UniProtKB-KW"/>
</dbReference>
<name>A0A2V1P328_9RHOB</name>
<organism evidence="7 8">
    <name type="scientific">Salibaculum griseiflavum</name>
    <dbReference type="NCBI Taxonomy" id="1914409"/>
    <lineage>
        <taxon>Bacteria</taxon>
        <taxon>Pseudomonadati</taxon>
        <taxon>Pseudomonadota</taxon>
        <taxon>Alphaproteobacteria</taxon>
        <taxon>Rhodobacterales</taxon>
        <taxon>Roseobacteraceae</taxon>
        <taxon>Salibaculum</taxon>
    </lineage>
</organism>
<dbReference type="AlphaFoldDB" id="A0A2V1P328"/>
<keyword evidence="4" id="KW-0149">Chlorophyll biosynthesis</keyword>
<comment type="similarity">
    <text evidence="2">Belongs to the PufQ family.</text>
</comment>
<keyword evidence="6" id="KW-0472">Membrane</keyword>
<evidence type="ECO:0000256" key="5">
    <source>
        <dbReference type="ARBA" id="ARBA00023181"/>
    </source>
</evidence>
<dbReference type="Proteomes" id="UP000245293">
    <property type="component" value="Unassembled WGS sequence"/>
</dbReference>
<sequence length="74" mass="8516">MTDISSQSLPRARSGRPRNAEFHIYFTLIFICALPFACARWVRDVARYRSLNLRGPLARAWSEADRITPMIFSA</sequence>
<keyword evidence="3" id="KW-0602">Photosynthesis</keyword>
<evidence type="ECO:0000313" key="7">
    <source>
        <dbReference type="EMBL" id="PWG15817.1"/>
    </source>
</evidence>
<dbReference type="Pfam" id="PF05398">
    <property type="entry name" value="PufQ"/>
    <property type="match status" value="1"/>
</dbReference>
<comment type="function">
    <text evidence="1">Required for bacteriochlorophyll biosynthesis. Directly involved in the assembly of both the B875 and B800-850 pigment-protein complexes.</text>
</comment>
<accession>A0A2V1P328</accession>
<evidence type="ECO:0000256" key="1">
    <source>
        <dbReference type="ARBA" id="ARBA00003128"/>
    </source>
</evidence>
<evidence type="ECO:0000256" key="3">
    <source>
        <dbReference type="ARBA" id="ARBA00022531"/>
    </source>
</evidence>
<keyword evidence="6" id="KW-1133">Transmembrane helix</keyword>
<proteinExistence type="inferred from homology"/>
<evidence type="ECO:0000313" key="8">
    <source>
        <dbReference type="Proteomes" id="UP000245293"/>
    </source>
</evidence>
<evidence type="ECO:0000256" key="2">
    <source>
        <dbReference type="ARBA" id="ARBA00009920"/>
    </source>
</evidence>
<feature type="transmembrane region" description="Helical" evidence="6">
    <location>
        <begin position="22"/>
        <end position="42"/>
    </location>
</feature>
<dbReference type="EMBL" id="QETF01000022">
    <property type="protein sequence ID" value="PWG15817.1"/>
    <property type="molecule type" value="Genomic_DNA"/>
</dbReference>
<evidence type="ECO:0000256" key="6">
    <source>
        <dbReference type="SAM" id="Phobius"/>
    </source>
</evidence>
<comment type="caution">
    <text evidence="7">The sequence shown here is derived from an EMBL/GenBank/DDBJ whole genome shotgun (WGS) entry which is preliminary data.</text>
</comment>
<keyword evidence="5" id="KW-0077">Bacteriochlorophyll biosynthesis</keyword>
<dbReference type="InterPro" id="IPR008800">
    <property type="entry name" value="PufQ_cyt-su"/>
</dbReference>
<gene>
    <name evidence="7" type="ORF">DFK10_14895</name>
</gene>
<dbReference type="OrthoDB" id="7872505at2"/>
<dbReference type="GO" id="GO:0015979">
    <property type="term" value="P:photosynthesis"/>
    <property type="evidence" value="ECO:0007669"/>
    <property type="project" value="UniProtKB-KW"/>
</dbReference>
<reference evidence="8" key="1">
    <citation type="submission" date="2018-05" db="EMBL/GenBank/DDBJ databases">
        <authorList>
            <person name="Du Z."/>
            <person name="Wang X."/>
        </authorList>
    </citation>
    <scope>NUCLEOTIDE SEQUENCE [LARGE SCALE GENOMIC DNA]</scope>
    <source>
        <strain evidence="8">WDS4C29</strain>
    </source>
</reference>
<keyword evidence="6" id="KW-0812">Transmembrane</keyword>
<evidence type="ECO:0000256" key="4">
    <source>
        <dbReference type="ARBA" id="ARBA00023171"/>
    </source>
</evidence>
<dbReference type="RefSeq" id="WP_109389827.1">
    <property type="nucleotide sequence ID" value="NZ_QETF01000022.1"/>
</dbReference>
<keyword evidence="8" id="KW-1185">Reference proteome</keyword>
<dbReference type="PIRSF" id="PIRSF005825">
    <property type="entry name" value="PufQ"/>
    <property type="match status" value="1"/>
</dbReference>
<protein>
    <submittedName>
        <fullName evidence="7">Protein pufQ</fullName>
    </submittedName>
</protein>